<evidence type="ECO:0000313" key="9">
    <source>
        <dbReference type="Proteomes" id="UP000085678"/>
    </source>
</evidence>
<evidence type="ECO:0000259" key="8">
    <source>
        <dbReference type="PROSITE" id="PS50262"/>
    </source>
</evidence>
<name>A0A1S3JV88_LINAN</name>
<keyword evidence="9" id="KW-1185">Reference proteome</keyword>
<dbReference type="Pfam" id="PF00001">
    <property type="entry name" value="7tm_1"/>
    <property type="match status" value="1"/>
</dbReference>
<dbReference type="RefSeq" id="XP_013414301.1">
    <property type="nucleotide sequence ID" value="XM_013558847.2"/>
</dbReference>
<dbReference type="Gene3D" id="1.20.1070.10">
    <property type="entry name" value="Rhodopsin 7-helix transmembrane proteins"/>
    <property type="match status" value="1"/>
</dbReference>
<dbReference type="PROSITE" id="PS00237">
    <property type="entry name" value="G_PROTEIN_RECEP_F1_1"/>
    <property type="match status" value="1"/>
</dbReference>
<dbReference type="RefSeq" id="XP_013414302.1">
    <property type="nucleotide sequence ID" value="XM_013558848.1"/>
</dbReference>
<dbReference type="PRINTS" id="PR00237">
    <property type="entry name" value="GPCRRHODOPSN"/>
</dbReference>
<dbReference type="InterPro" id="IPR000276">
    <property type="entry name" value="GPCR_Rhodpsn"/>
</dbReference>
<dbReference type="STRING" id="7574.A0A1S3JV88"/>
<keyword evidence="5" id="KW-0297">G-protein coupled receptor</keyword>
<reference evidence="10 11" key="1">
    <citation type="submission" date="2025-04" db="UniProtKB">
        <authorList>
            <consortium name="RefSeq"/>
        </authorList>
    </citation>
    <scope>IDENTIFICATION</scope>
    <source>
        <tissue evidence="10 11">Gonads</tissue>
    </source>
</reference>
<keyword evidence="2 5" id="KW-0812">Transmembrane</keyword>
<proteinExistence type="inferred from homology"/>
<protein>
    <submittedName>
        <fullName evidence="10 11">FMRFamide receptor</fullName>
    </submittedName>
</protein>
<evidence type="ECO:0000256" key="2">
    <source>
        <dbReference type="ARBA" id="ARBA00022692"/>
    </source>
</evidence>
<feature type="region of interest" description="Disordered" evidence="6">
    <location>
        <begin position="394"/>
        <end position="418"/>
    </location>
</feature>
<dbReference type="GO" id="GO:0004930">
    <property type="term" value="F:G protein-coupled receptor activity"/>
    <property type="evidence" value="ECO:0007669"/>
    <property type="project" value="UniProtKB-KW"/>
</dbReference>
<feature type="transmembrane region" description="Helical" evidence="7">
    <location>
        <begin position="28"/>
        <end position="53"/>
    </location>
</feature>
<feature type="domain" description="G-protein coupled receptors family 1 profile" evidence="8">
    <location>
        <begin position="45"/>
        <end position="317"/>
    </location>
</feature>
<evidence type="ECO:0000256" key="6">
    <source>
        <dbReference type="SAM" id="MobiDB-lite"/>
    </source>
</evidence>
<dbReference type="InterPro" id="IPR052954">
    <property type="entry name" value="GPCR-Ligand_Int"/>
</dbReference>
<evidence type="ECO:0000256" key="3">
    <source>
        <dbReference type="ARBA" id="ARBA00022989"/>
    </source>
</evidence>
<dbReference type="SUPFAM" id="SSF81321">
    <property type="entry name" value="Family A G protein-coupled receptor-like"/>
    <property type="match status" value="1"/>
</dbReference>
<feature type="transmembrane region" description="Helical" evidence="7">
    <location>
        <begin position="65"/>
        <end position="89"/>
    </location>
</feature>
<evidence type="ECO:0000313" key="12">
    <source>
        <dbReference type="RefSeq" id="XP_013414304.1"/>
    </source>
</evidence>
<dbReference type="GeneID" id="106176456"/>
<sequence length="418" mass="47754">MMDVSENCSQGHDHGNNMGIPQLDLYNYIMNVYVTGILCVFGVIGNILSLIILLQDKKKSITFYLLRAVAVADTCLLITTLFVYVLPAVYPYTGELKFFSWNMPYLQAWVWPFAMMAHTGAVWTVVTVTFDRYIAVCIPYRAKFLRTIERGRAGIGLVTAFSVLYNLPRFFDVQVKEIYDFCENVTRVYFDLNLYAYSGYRIGYVIVSYFAINIICPISILTYLNIRLIMALRRGQRRRASIGRASMSAKKDDHNVTLLLIVIVIAFILCQLPSVVTQAMYAWQEQLGTKMLMFQRFYVPFSNAMVILNSSINFLIYCVFGRSFRRMMQRVLCWKCYPESLEESSGEHTTHPSQPKFAARVRKVRLLLLAVKKDNNNVQNEELREIFPKAPASVTHDTTSSTATTSTTCHSSSSKSQC</sequence>
<comment type="subcellular location">
    <subcellularLocation>
        <location evidence="1">Membrane</location>
    </subcellularLocation>
</comment>
<dbReference type="InterPro" id="IPR017452">
    <property type="entry name" value="GPCR_Rhodpsn_7TM"/>
</dbReference>
<dbReference type="RefSeq" id="XP_013414304.1">
    <property type="nucleotide sequence ID" value="XM_013558850.1"/>
</dbReference>
<evidence type="ECO:0000313" key="13">
    <source>
        <dbReference type="RefSeq" id="XP_013414305.1"/>
    </source>
</evidence>
<dbReference type="OMA" id="SCVATID"/>
<evidence type="ECO:0000313" key="10">
    <source>
        <dbReference type="RefSeq" id="XP_013414301.1"/>
    </source>
</evidence>
<dbReference type="AlphaFoldDB" id="A0A1S3JV88"/>
<dbReference type="OrthoDB" id="6281784at2759"/>
<accession>A0A1S3JV88</accession>
<keyword evidence="3 7" id="KW-1133">Transmembrane helix</keyword>
<keyword evidence="5 10" id="KW-0675">Receptor</keyword>
<dbReference type="RefSeq" id="XP_013414305.1">
    <property type="nucleotide sequence ID" value="XM_013558851.1"/>
</dbReference>
<dbReference type="KEGG" id="lak:106176456"/>
<feature type="transmembrane region" description="Helical" evidence="7">
    <location>
        <begin position="297"/>
        <end position="320"/>
    </location>
</feature>
<comment type="similarity">
    <text evidence="5">Belongs to the G-protein coupled receptor 1 family.</text>
</comment>
<evidence type="ECO:0000256" key="5">
    <source>
        <dbReference type="RuleBase" id="RU000688"/>
    </source>
</evidence>
<feature type="transmembrane region" description="Helical" evidence="7">
    <location>
        <begin position="109"/>
        <end position="130"/>
    </location>
</feature>
<evidence type="ECO:0000313" key="11">
    <source>
        <dbReference type="RefSeq" id="XP_013414302.1"/>
    </source>
</evidence>
<dbReference type="PANTHER" id="PTHR46641">
    <property type="entry name" value="FMRFAMIDE RECEPTOR-RELATED"/>
    <property type="match status" value="1"/>
</dbReference>
<dbReference type="Proteomes" id="UP000085678">
    <property type="component" value="Unplaced"/>
</dbReference>
<gene>
    <name evidence="10 11 12 13" type="primary">LOC106176456</name>
</gene>
<dbReference type="PANTHER" id="PTHR46641:SF2">
    <property type="entry name" value="FMRFAMIDE RECEPTOR"/>
    <property type="match status" value="1"/>
</dbReference>
<evidence type="ECO:0000256" key="4">
    <source>
        <dbReference type="ARBA" id="ARBA00023136"/>
    </source>
</evidence>
<keyword evidence="5" id="KW-0807">Transducer</keyword>
<feature type="transmembrane region" description="Helical" evidence="7">
    <location>
        <begin position="256"/>
        <end position="277"/>
    </location>
</feature>
<feature type="transmembrane region" description="Helical" evidence="7">
    <location>
        <begin position="202"/>
        <end position="224"/>
    </location>
</feature>
<keyword evidence="4 7" id="KW-0472">Membrane</keyword>
<dbReference type="PROSITE" id="PS50262">
    <property type="entry name" value="G_PROTEIN_RECEP_F1_2"/>
    <property type="match status" value="1"/>
</dbReference>
<organism evidence="9 13">
    <name type="scientific">Lingula anatina</name>
    <name type="common">Brachiopod</name>
    <name type="synonym">Lingula unguis</name>
    <dbReference type="NCBI Taxonomy" id="7574"/>
    <lineage>
        <taxon>Eukaryota</taxon>
        <taxon>Metazoa</taxon>
        <taxon>Spiralia</taxon>
        <taxon>Lophotrochozoa</taxon>
        <taxon>Brachiopoda</taxon>
        <taxon>Linguliformea</taxon>
        <taxon>Lingulata</taxon>
        <taxon>Lingulida</taxon>
        <taxon>Linguloidea</taxon>
        <taxon>Lingulidae</taxon>
        <taxon>Lingula</taxon>
    </lineage>
</organism>
<feature type="transmembrane region" description="Helical" evidence="7">
    <location>
        <begin position="151"/>
        <end position="167"/>
    </location>
</feature>
<evidence type="ECO:0000256" key="7">
    <source>
        <dbReference type="SAM" id="Phobius"/>
    </source>
</evidence>
<dbReference type="GO" id="GO:0016020">
    <property type="term" value="C:membrane"/>
    <property type="evidence" value="ECO:0007669"/>
    <property type="project" value="UniProtKB-SubCell"/>
</dbReference>
<dbReference type="CDD" id="cd14978">
    <property type="entry name" value="7tmA_FMRFamide_R-like"/>
    <property type="match status" value="1"/>
</dbReference>
<evidence type="ECO:0000256" key="1">
    <source>
        <dbReference type="ARBA" id="ARBA00004370"/>
    </source>
</evidence>